<organism evidence="2 3">
    <name type="scientific">Bradyrhizobium japonicum</name>
    <dbReference type="NCBI Taxonomy" id="375"/>
    <lineage>
        <taxon>Bacteria</taxon>
        <taxon>Pseudomonadati</taxon>
        <taxon>Pseudomonadota</taxon>
        <taxon>Alphaproteobacteria</taxon>
        <taxon>Hyphomicrobiales</taxon>
        <taxon>Nitrobacteraceae</taxon>
        <taxon>Bradyrhizobium</taxon>
    </lineage>
</organism>
<evidence type="ECO:0000259" key="1">
    <source>
        <dbReference type="Pfam" id="PF13683"/>
    </source>
</evidence>
<evidence type="ECO:0000313" key="2">
    <source>
        <dbReference type="EMBL" id="MET4725401.1"/>
    </source>
</evidence>
<evidence type="ECO:0000313" key="3">
    <source>
        <dbReference type="Proteomes" id="UP001549291"/>
    </source>
</evidence>
<name>A0ABV2S868_BRAJP</name>
<comment type="caution">
    <text evidence="2">The sequence shown here is derived from an EMBL/GenBank/DDBJ whole genome shotgun (WGS) entry which is preliminary data.</text>
</comment>
<proteinExistence type="predicted"/>
<dbReference type="InterPro" id="IPR001584">
    <property type="entry name" value="Integrase_cat-core"/>
</dbReference>
<dbReference type="EMBL" id="JBEPTQ010000002">
    <property type="protein sequence ID" value="MET4725401.1"/>
    <property type="molecule type" value="Genomic_DNA"/>
</dbReference>
<keyword evidence="3" id="KW-1185">Reference proteome</keyword>
<dbReference type="Proteomes" id="UP001549291">
    <property type="component" value="Unassembled WGS sequence"/>
</dbReference>
<feature type="domain" description="Integrase catalytic" evidence="1">
    <location>
        <begin position="6"/>
        <end position="36"/>
    </location>
</feature>
<reference evidence="2 3" key="1">
    <citation type="submission" date="2024-06" db="EMBL/GenBank/DDBJ databases">
        <title>Genomic Encyclopedia of Type Strains, Phase V (KMG-V): Genome sequencing to study the core and pangenomes of soil and plant-associated prokaryotes.</title>
        <authorList>
            <person name="Whitman W."/>
        </authorList>
    </citation>
    <scope>NUCLEOTIDE SEQUENCE [LARGE SCALE GENOMIC DNA]</scope>
    <source>
        <strain evidence="2 3">USDA 160</strain>
    </source>
</reference>
<protein>
    <recommendedName>
        <fullName evidence="1">Integrase catalytic domain-containing protein</fullName>
    </recommendedName>
</protein>
<gene>
    <name evidence="2" type="ORF">ABIF63_009507</name>
</gene>
<dbReference type="Pfam" id="PF13683">
    <property type="entry name" value="rve_3"/>
    <property type="match status" value="1"/>
</dbReference>
<accession>A0ABV2S868</accession>
<sequence length="136" mass="15476">MFALRTFRTLAEVQRALDSWRMLYNLERPHESLGMGVPSDRYRPSSRPMPDRVPQVQYDAGETVRTVSSTRSYIAFKGQMWKVPQAFCGEQLAVRPLDRDGRYGIFFASWQVASIDLTRGQPVSDVSEQVSAMSPV</sequence>